<dbReference type="PROSITE" id="PS00138">
    <property type="entry name" value="SUBTILASE_SER"/>
    <property type="match status" value="1"/>
</dbReference>
<dbReference type="InterPro" id="IPR037045">
    <property type="entry name" value="S8pro/Inhibitor_I9_sf"/>
</dbReference>
<dbReference type="PANTHER" id="PTHR43806">
    <property type="entry name" value="PEPTIDASE S8"/>
    <property type="match status" value="1"/>
</dbReference>
<gene>
    <name evidence="11" type="ORF">B0H63DRAFT_544765</name>
</gene>
<dbReference type="InterPro" id="IPR000209">
    <property type="entry name" value="Peptidase_S8/S53_dom"/>
</dbReference>
<evidence type="ECO:0000256" key="4">
    <source>
        <dbReference type="ARBA" id="ARBA00022801"/>
    </source>
</evidence>
<accession>A0AAE0NR57</accession>
<dbReference type="AlphaFoldDB" id="A0AAE0NR57"/>
<dbReference type="GO" id="GO:0005576">
    <property type="term" value="C:extracellular region"/>
    <property type="evidence" value="ECO:0007669"/>
    <property type="project" value="UniProtKB-ARBA"/>
</dbReference>
<comment type="caution">
    <text evidence="11">The sequence shown here is derived from an EMBL/GenBank/DDBJ whole genome shotgun (WGS) entry which is preliminary data.</text>
</comment>
<dbReference type="Gene3D" id="3.40.50.200">
    <property type="entry name" value="Peptidase S8/S53 domain"/>
    <property type="match status" value="1"/>
</dbReference>
<dbReference type="InterPro" id="IPR023827">
    <property type="entry name" value="Peptidase_S8_Asp-AS"/>
</dbReference>
<feature type="signal peptide" evidence="8">
    <location>
        <begin position="1"/>
        <end position="21"/>
    </location>
</feature>
<feature type="chain" id="PRO_5042245364" evidence="8">
    <location>
        <begin position="22"/>
        <end position="421"/>
    </location>
</feature>
<evidence type="ECO:0000256" key="5">
    <source>
        <dbReference type="ARBA" id="ARBA00022825"/>
    </source>
</evidence>
<feature type="domain" description="Peptidase S8/S53" evidence="9">
    <location>
        <begin position="160"/>
        <end position="408"/>
    </location>
</feature>
<dbReference type="CDD" id="cd04077">
    <property type="entry name" value="Peptidases_S8_PCSK9_ProteinaseK_like"/>
    <property type="match status" value="1"/>
</dbReference>
<dbReference type="EMBL" id="JAULSW010000004">
    <property type="protein sequence ID" value="KAK3386156.1"/>
    <property type="molecule type" value="Genomic_DNA"/>
</dbReference>
<evidence type="ECO:0000256" key="2">
    <source>
        <dbReference type="ARBA" id="ARBA00022670"/>
    </source>
</evidence>
<keyword evidence="12" id="KW-1185">Reference proteome</keyword>
<evidence type="ECO:0000259" key="9">
    <source>
        <dbReference type="Pfam" id="PF00082"/>
    </source>
</evidence>
<dbReference type="Proteomes" id="UP001285441">
    <property type="component" value="Unassembled WGS sequence"/>
</dbReference>
<dbReference type="InterPro" id="IPR022398">
    <property type="entry name" value="Peptidase_S8_His-AS"/>
</dbReference>
<dbReference type="SUPFAM" id="SSF54897">
    <property type="entry name" value="Protease propeptides/inhibitors"/>
    <property type="match status" value="1"/>
</dbReference>
<evidence type="ECO:0000256" key="1">
    <source>
        <dbReference type="ARBA" id="ARBA00011073"/>
    </source>
</evidence>
<dbReference type="PANTHER" id="PTHR43806:SF11">
    <property type="entry name" value="CEREVISIN-RELATED"/>
    <property type="match status" value="1"/>
</dbReference>
<keyword evidence="3 8" id="KW-0732">Signal</keyword>
<reference evidence="11" key="2">
    <citation type="submission" date="2023-06" db="EMBL/GenBank/DDBJ databases">
        <authorList>
            <consortium name="Lawrence Berkeley National Laboratory"/>
            <person name="Haridas S."/>
            <person name="Hensen N."/>
            <person name="Bonometti L."/>
            <person name="Westerberg I."/>
            <person name="Brannstrom I.O."/>
            <person name="Guillou S."/>
            <person name="Cros-Aarteil S."/>
            <person name="Calhoun S."/>
            <person name="Kuo A."/>
            <person name="Mondo S."/>
            <person name="Pangilinan J."/>
            <person name="Riley R."/>
            <person name="LaButti K."/>
            <person name="Andreopoulos B."/>
            <person name="Lipzen A."/>
            <person name="Chen C."/>
            <person name="Yanf M."/>
            <person name="Daum C."/>
            <person name="Ng V."/>
            <person name="Clum A."/>
            <person name="Steindorff A."/>
            <person name="Ohm R."/>
            <person name="Martin F."/>
            <person name="Silar P."/>
            <person name="Natvig D."/>
            <person name="Lalanne C."/>
            <person name="Gautier V."/>
            <person name="Ament-velasquez S.L."/>
            <person name="Kruys A."/>
            <person name="Hutchinson M.I."/>
            <person name="Powell A.J."/>
            <person name="Barry K."/>
            <person name="Miller A.N."/>
            <person name="Grigoriev I.V."/>
            <person name="Debuchy R."/>
            <person name="Gladieux P."/>
            <person name="Thoren M.H."/>
            <person name="Johannesson H."/>
        </authorList>
    </citation>
    <scope>NUCLEOTIDE SEQUENCE</scope>
    <source>
        <strain evidence="11">CBS 232.78</strain>
    </source>
</reference>
<dbReference type="PROSITE" id="PS00136">
    <property type="entry name" value="SUBTILASE_ASP"/>
    <property type="match status" value="1"/>
</dbReference>
<keyword evidence="5 6" id="KW-0720">Serine protease</keyword>
<dbReference type="GO" id="GO:0006508">
    <property type="term" value="P:proteolysis"/>
    <property type="evidence" value="ECO:0007669"/>
    <property type="project" value="UniProtKB-KW"/>
</dbReference>
<keyword evidence="2 6" id="KW-0645">Protease</keyword>
<dbReference type="GO" id="GO:0004252">
    <property type="term" value="F:serine-type endopeptidase activity"/>
    <property type="evidence" value="ECO:0007669"/>
    <property type="project" value="UniProtKB-UniRule"/>
</dbReference>
<dbReference type="SUPFAM" id="SSF52743">
    <property type="entry name" value="Subtilisin-like"/>
    <property type="match status" value="1"/>
</dbReference>
<sequence>MKFTTTIASLAALIAIPLALADVPITNEGISAEIVVADKYIVKYKAGVDATKKKQHEDAITFSARNSTKAGVTLKLDIDGFSGYVAELTPAEVKSLTTSSLIEYIEKDTIVHHAAVAAEPSSDIQKRVLTTQASAPSWGLGRISHRLKSFSDYIYDTSAGQNVRVYVVDTGIQVTHVEFKDFFFQASRAVWGANFITGSPNTDEYGHGTHVAGTIAGKTYGVAKKSTVVAVKVLDKFGQGTTSSVLAGITWSVRDAIVRGVPRKSVINMSLGTPVLSPSLNAAVKGATDAGLTVVVAAGNNNVDAKNTSPASELSAITVAAIDGTDYRAWFSNFGFTSVDIFGPGVSILSSYIGASNTATRYLSGTSMAAPHVAGLAAYFIAKEGLLGSVAVTNRILSAATVNAVGDAKSPNRLAYNFNGA</sequence>
<evidence type="ECO:0000256" key="3">
    <source>
        <dbReference type="ARBA" id="ARBA00022729"/>
    </source>
</evidence>
<name>A0AAE0NR57_9PEZI</name>
<organism evidence="11 12">
    <name type="scientific">Podospora didyma</name>
    <dbReference type="NCBI Taxonomy" id="330526"/>
    <lineage>
        <taxon>Eukaryota</taxon>
        <taxon>Fungi</taxon>
        <taxon>Dikarya</taxon>
        <taxon>Ascomycota</taxon>
        <taxon>Pezizomycotina</taxon>
        <taxon>Sordariomycetes</taxon>
        <taxon>Sordariomycetidae</taxon>
        <taxon>Sordariales</taxon>
        <taxon>Podosporaceae</taxon>
        <taxon>Podospora</taxon>
    </lineage>
</organism>
<dbReference type="PROSITE" id="PS51892">
    <property type="entry name" value="SUBTILASE"/>
    <property type="match status" value="1"/>
</dbReference>
<evidence type="ECO:0000256" key="7">
    <source>
        <dbReference type="RuleBase" id="RU003355"/>
    </source>
</evidence>
<dbReference type="Pfam" id="PF05922">
    <property type="entry name" value="Inhibitor_I9"/>
    <property type="match status" value="1"/>
</dbReference>
<evidence type="ECO:0000259" key="10">
    <source>
        <dbReference type="Pfam" id="PF05922"/>
    </source>
</evidence>
<feature type="active site" description="Charge relay system" evidence="6">
    <location>
        <position position="207"/>
    </location>
</feature>
<feature type="active site" description="Charge relay system" evidence="6">
    <location>
        <position position="367"/>
    </location>
</feature>
<feature type="active site" description="Charge relay system" evidence="6">
    <location>
        <position position="169"/>
    </location>
</feature>
<evidence type="ECO:0000256" key="6">
    <source>
        <dbReference type="PROSITE-ProRule" id="PRU01240"/>
    </source>
</evidence>
<dbReference type="InterPro" id="IPR036852">
    <property type="entry name" value="Peptidase_S8/S53_dom_sf"/>
</dbReference>
<dbReference type="Pfam" id="PF00082">
    <property type="entry name" value="Peptidase_S8"/>
    <property type="match status" value="1"/>
</dbReference>
<dbReference type="InterPro" id="IPR023828">
    <property type="entry name" value="Peptidase_S8_Ser-AS"/>
</dbReference>
<evidence type="ECO:0000313" key="12">
    <source>
        <dbReference type="Proteomes" id="UP001285441"/>
    </source>
</evidence>
<dbReference type="InterPro" id="IPR010259">
    <property type="entry name" value="S8pro/Inhibitor_I9"/>
</dbReference>
<dbReference type="FunFam" id="3.40.50.200:FF:000014">
    <property type="entry name" value="Proteinase K"/>
    <property type="match status" value="1"/>
</dbReference>
<dbReference type="PRINTS" id="PR00723">
    <property type="entry name" value="SUBTILISIN"/>
</dbReference>
<dbReference type="Gene3D" id="3.30.70.80">
    <property type="entry name" value="Peptidase S8 propeptide/proteinase inhibitor I9"/>
    <property type="match status" value="1"/>
</dbReference>
<feature type="domain" description="Inhibitor I9" evidence="10">
    <location>
        <begin position="39"/>
        <end position="112"/>
    </location>
</feature>
<dbReference type="InterPro" id="IPR034193">
    <property type="entry name" value="PCSK9_ProteinaseK-like"/>
</dbReference>
<proteinExistence type="inferred from homology"/>
<protein>
    <submittedName>
        <fullName evidence="11">Peptidase S8/S53 domain-containing protein</fullName>
    </submittedName>
</protein>
<dbReference type="PROSITE" id="PS00137">
    <property type="entry name" value="SUBTILASE_HIS"/>
    <property type="match status" value="1"/>
</dbReference>
<dbReference type="InterPro" id="IPR015500">
    <property type="entry name" value="Peptidase_S8_subtilisin-rel"/>
</dbReference>
<comment type="similarity">
    <text evidence="1 6 7">Belongs to the peptidase S8 family.</text>
</comment>
<reference evidence="11" key="1">
    <citation type="journal article" date="2023" name="Mol. Phylogenet. Evol.">
        <title>Genome-scale phylogeny and comparative genomics of the fungal order Sordariales.</title>
        <authorList>
            <person name="Hensen N."/>
            <person name="Bonometti L."/>
            <person name="Westerberg I."/>
            <person name="Brannstrom I.O."/>
            <person name="Guillou S."/>
            <person name="Cros-Aarteil S."/>
            <person name="Calhoun S."/>
            <person name="Haridas S."/>
            <person name="Kuo A."/>
            <person name="Mondo S."/>
            <person name="Pangilinan J."/>
            <person name="Riley R."/>
            <person name="LaButti K."/>
            <person name="Andreopoulos B."/>
            <person name="Lipzen A."/>
            <person name="Chen C."/>
            <person name="Yan M."/>
            <person name="Daum C."/>
            <person name="Ng V."/>
            <person name="Clum A."/>
            <person name="Steindorff A."/>
            <person name="Ohm R.A."/>
            <person name="Martin F."/>
            <person name="Silar P."/>
            <person name="Natvig D.O."/>
            <person name="Lalanne C."/>
            <person name="Gautier V."/>
            <person name="Ament-Velasquez S.L."/>
            <person name="Kruys A."/>
            <person name="Hutchinson M.I."/>
            <person name="Powell A.J."/>
            <person name="Barry K."/>
            <person name="Miller A.N."/>
            <person name="Grigoriev I.V."/>
            <person name="Debuchy R."/>
            <person name="Gladieux P."/>
            <person name="Hiltunen Thoren M."/>
            <person name="Johannesson H."/>
        </authorList>
    </citation>
    <scope>NUCLEOTIDE SEQUENCE</scope>
    <source>
        <strain evidence="11">CBS 232.78</strain>
    </source>
</reference>
<evidence type="ECO:0000256" key="8">
    <source>
        <dbReference type="SAM" id="SignalP"/>
    </source>
</evidence>
<keyword evidence="4 6" id="KW-0378">Hydrolase</keyword>
<dbReference type="InterPro" id="IPR050131">
    <property type="entry name" value="Peptidase_S8_subtilisin-like"/>
</dbReference>
<evidence type="ECO:0000313" key="11">
    <source>
        <dbReference type="EMBL" id="KAK3386156.1"/>
    </source>
</evidence>